<feature type="signal peptide" evidence="1">
    <location>
        <begin position="1"/>
        <end position="34"/>
    </location>
</feature>
<accession>A0A7X2H9A2</accession>
<evidence type="ECO:0000313" key="3">
    <source>
        <dbReference type="EMBL" id="MRN55843.1"/>
    </source>
</evidence>
<dbReference type="NCBIfam" id="TIGR02669">
    <property type="entry name" value="SpoIID_LytB"/>
    <property type="match status" value="1"/>
</dbReference>
<evidence type="ECO:0000259" key="2">
    <source>
        <dbReference type="Pfam" id="PF08486"/>
    </source>
</evidence>
<dbReference type="PANTHER" id="PTHR30032:SF4">
    <property type="entry name" value="AMIDASE ENHANCER"/>
    <property type="match status" value="1"/>
</dbReference>
<dbReference type="PANTHER" id="PTHR30032">
    <property type="entry name" value="N-ACETYLMURAMOYL-L-ALANINE AMIDASE-RELATED"/>
    <property type="match status" value="1"/>
</dbReference>
<feature type="domain" description="Sporulation stage II protein D amidase enhancer LytB N-terminal" evidence="2">
    <location>
        <begin position="317"/>
        <end position="403"/>
    </location>
</feature>
<dbReference type="Pfam" id="PF08486">
    <property type="entry name" value="SpoIID"/>
    <property type="match status" value="1"/>
</dbReference>
<dbReference type="InterPro" id="IPR013693">
    <property type="entry name" value="SpoIID/LytB_N"/>
</dbReference>
<dbReference type="InterPro" id="IPR013486">
    <property type="entry name" value="SpoIID/LytB"/>
</dbReference>
<gene>
    <name evidence="3" type="ORF">GJB61_22945</name>
</gene>
<sequence length="704" mass="73223">MEMNHTIWKWRSASVLSRGLLAAALAVGSFLIPANESHADADGTIRVALYADIGSKYKSTVPLVTLQSEQSFNLVSIQTGSAPLQAVPAQTKIRVSLDGYRVKVLESSTWQAAADAAKKLQSTTDKPQLFVATKNGATVYQLYTGVYASENAAKEGLARVVKVGLTIPAGQAPMLTGNKHLSTGGYSTQQEATVALNQITAAGFDAWVVLLSAADGSARYEVWAGEAANESDLATFQAGLAAALPQFVLSAVAVTAPGLIVRMDAGLDWNSESQASHYIVSGSNAKFAASANDAGIQMVERSKRTYRGNLELSGLNGSLAVINVVPLEQYLYAVVGGEVSSGWPEEALKAQAVAARSYALSQGNKFDVANVVDTTLSQVYNGIGAEAPVITRAVDATAGEVLMSGGKIVEAVFSSNSGGVTADPTEVWNNGGDVFVSVASPEDIAAAATSKKWFNVILANGVSGYAREDNVKLTGNQTSAGLDIVTATTKDVNIRSLPVIESTVSPVGKLNPGENAVVLDKVIESGSYSWIKGPYTSAVLLKSLQGKTSGSLPSSILSLQVTGRGPSGRAIQVKANGEILQVKYPDLFRSSFNGLPSTLFDIVPSGSYTVLGADGSTATISNSQSAGVLSASGMVTVAGTGTVVMGKANTARVISSNSGFLFIGQGNGHGLGMSQWGVKGMADNGNDYKQILQHYYHNVTIVKE</sequence>
<evidence type="ECO:0000256" key="1">
    <source>
        <dbReference type="SAM" id="SignalP"/>
    </source>
</evidence>
<dbReference type="InterPro" id="IPR051922">
    <property type="entry name" value="Bact_Sporulation_Assoc"/>
</dbReference>
<organism evidence="3 4">
    <name type="scientific">Paenibacillus monticola</name>
    <dbReference type="NCBI Taxonomy" id="2666075"/>
    <lineage>
        <taxon>Bacteria</taxon>
        <taxon>Bacillati</taxon>
        <taxon>Bacillota</taxon>
        <taxon>Bacilli</taxon>
        <taxon>Bacillales</taxon>
        <taxon>Paenibacillaceae</taxon>
        <taxon>Paenibacillus</taxon>
    </lineage>
</organism>
<dbReference type="GO" id="GO:0030435">
    <property type="term" value="P:sporulation resulting in formation of a cellular spore"/>
    <property type="evidence" value="ECO:0007669"/>
    <property type="project" value="InterPro"/>
</dbReference>
<dbReference type="EMBL" id="WJXB01000010">
    <property type="protein sequence ID" value="MRN55843.1"/>
    <property type="molecule type" value="Genomic_DNA"/>
</dbReference>
<protein>
    <submittedName>
        <fullName evidence="3">SpoIID/LytB domain-containing protein</fullName>
    </submittedName>
</protein>
<reference evidence="3 4" key="1">
    <citation type="submission" date="2019-11" db="EMBL/GenBank/DDBJ databases">
        <title>Paenibacillus monticola sp. nov., a novel PGPR strain isolated from mountain sample in China.</title>
        <authorList>
            <person name="Zhao Q."/>
            <person name="Li H.-P."/>
            <person name="Zhang J.-L."/>
        </authorList>
    </citation>
    <scope>NUCLEOTIDE SEQUENCE [LARGE SCALE GENOMIC DNA]</scope>
    <source>
        <strain evidence="3 4">LC-T2</strain>
    </source>
</reference>
<dbReference type="GO" id="GO:0030288">
    <property type="term" value="C:outer membrane-bounded periplasmic space"/>
    <property type="evidence" value="ECO:0007669"/>
    <property type="project" value="TreeGrafter"/>
</dbReference>
<comment type="caution">
    <text evidence="3">The sequence shown here is derived from an EMBL/GenBank/DDBJ whole genome shotgun (WGS) entry which is preliminary data.</text>
</comment>
<evidence type="ECO:0000313" key="4">
    <source>
        <dbReference type="Proteomes" id="UP000463051"/>
    </source>
</evidence>
<dbReference type="Proteomes" id="UP000463051">
    <property type="component" value="Unassembled WGS sequence"/>
</dbReference>
<keyword evidence="1" id="KW-0732">Signal</keyword>
<name>A0A7X2H9A2_9BACL</name>
<proteinExistence type="predicted"/>
<feature type="chain" id="PRO_5038690552" evidence="1">
    <location>
        <begin position="35"/>
        <end position="704"/>
    </location>
</feature>
<dbReference type="AlphaFoldDB" id="A0A7X2H9A2"/>
<keyword evidence="4" id="KW-1185">Reference proteome</keyword>